<evidence type="ECO:0000256" key="8">
    <source>
        <dbReference type="ARBA" id="ARBA00023180"/>
    </source>
</evidence>
<organism evidence="13 14">
    <name type="scientific">Flemingia macrophylla</name>
    <dbReference type="NCBI Taxonomy" id="520843"/>
    <lineage>
        <taxon>Eukaryota</taxon>
        <taxon>Viridiplantae</taxon>
        <taxon>Streptophyta</taxon>
        <taxon>Embryophyta</taxon>
        <taxon>Tracheophyta</taxon>
        <taxon>Spermatophyta</taxon>
        <taxon>Magnoliopsida</taxon>
        <taxon>eudicotyledons</taxon>
        <taxon>Gunneridae</taxon>
        <taxon>Pentapetalae</taxon>
        <taxon>rosids</taxon>
        <taxon>fabids</taxon>
        <taxon>Fabales</taxon>
        <taxon>Fabaceae</taxon>
        <taxon>Papilionoideae</taxon>
        <taxon>50 kb inversion clade</taxon>
        <taxon>NPAAA clade</taxon>
        <taxon>indigoferoid/millettioid clade</taxon>
        <taxon>Phaseoleae</taxon>
        <taxon>Flemingia</taxon>
    </lineage>
</organism>
<comment type="function">
    <text evidence="10">May act as a carbohydrate transporter.</text>
</comment>
<comment type="similarity">
    <text evidence="9">Belongs to the early nodulin-like (ENODL) family.</text>
</comment>
<dbReference type="PANTHER" id="PTHR33021:SF494">
    <property type="entry name" value="BLUE COPPER PROTEIN"/>
    <property type="match status" value="1"/>
</dbReference>
<evidence type="ECO:0000256" key="1">
    <source>
        <dbReference type="ARBA" id="ARBA00004308"/>
    </source>
</evidence>
<dbReference type="AlphaFoldDB" id="A0ABD1MQR7"/>
<gene>
    <name evidence="13" type="ORF">Fmac_012597</name>
</gene>
<feature type="chain" id="PRO_5044819029" description="Phytocyanin domain-containing protein" evidence="11">
    <location>
        <begin position="23"/>
        <end position="162"/>
    </location>
</feature>
<evidence type="ECO:0000256" key="6">
    <source>
        <dbReference type="ARBA" id="ARBA00023136"/>
    </source>
</evidence>
<dbReference type="Gene3D" id="2.60.40.420">
    <property type="entry name" value="Cupredoxins - blue copper proteins"/>
    <property type="match status" value="1"/>
</dbReference>
<dbReference type="Proteomes" id="UP001603857">
    <property type="component" value="Unassembled WGS sequence"/>
</dbReference>
<dbReference type="InterPro" id="IPR003245">
    <property type="entry name" value="Phytocyanin_dom"/>
</dbReference>
<dbReference type="PROSITE" id="PS00196">
    <property type="entry name" value="COPPER_BLUE"/>
    <property type="match status" value="1"/>
</dbReference>
<keyword evidence="5" id="KW-0186">Copper</keyword>
<dbReference type="InterPro" id="IPR028871">
    <property type="entry name" value="BlueCu_1_BS"/>
</dbReference>
<feature type="signal peptide" evidence="11">
    <location>
        <begin position="1"/>
        <end position="22"/>
    </location>
</feature>
<evidence type="ECO:0000313" key="13">
    <source>
        <dbReference type="EMBL" id="KAL2338151.1"/>
    </source>
</evidence>
<keyword evidence="3" id="KW-0479">Metal-binding</keyword>
<dbReference type="Pfam" id="PF02298">
    <property type="entry name" value="Cu_bind_like"/>
    <property type="match status" value="1"/>
</dbReference>
<sequence length="162" mass="17567">MKRMSGLGGVLAILMLLHYAEAQSEHVVGGDSLGWSVPPDNSTYQNWAFNRTFRVGDTLVFNFESGHDVREVSEDSYDDCNVADAIGSPGSTSPTNVVLDRVGDHYYICGFGRHCLSGQKLAITVSGNSTNFPPSPPPNSASTSLPTFIRFLFFSALLILVF</sequence>
<feature type="domain" description="Phytocyanin" evidence="12">
    <location>
        <begin position="24"/>
        <end position="127"/>
    </location>
</feature>
<keyword evidence="8" id="KW-0325">Glycoprotein</keyword>
<evidence type="ECO:0000259" key="12">
    <source>
        <dbReference type="PROSITE" id="PS51485"/>
    </source>
</evidence>
<dbReference type="InterPro" id="IPR008972">
    <property type="entry name" value="Cupredoxin"/>
</dbReference>
<keyword evidence="4 11" id="KW-0732">Signal</keyword>
<keyword evidence="14" id="KW-1185">Reference proteome</keyword>
<dbReference type="InterPro" id="IPR039391">
    <property type="entry name" value="Phytocyanin-like"/>
</dbReference>
<dbReference type="GO" id="GO:0012505">
    <property type="term" value="C:endomembrane system"/>
    <property type="evidence" value="ECO:0007669"/>
    <property type="project" value="UniProtKB-SubCell"/>
</dbReference>
<evidence type="ECO:0000256" key="4">
    <source>
        <dbReference type="ARBA" id="ARBA00022729"/>
    </source>
</evidence>
<evidence type="ECO:0000256" key="7">
    <source>
        <dbReference type="ARBA" id="ARBA00023157"/>
    </source>
</evidence>
<reference evidence="13 14" key="1">
    <citation type="submission" date="2024-08" db="EMBL/GenBank/DDBJ databases">
        <title>Insights into the chromosomal genome structure of Flemingia macrophylla.</title>
        <authorList>
            <person name="Ding Y."/>
            <person name="Zhao Y."/>
            <person name="Bi W."/>
            <person name="Wu M."/>
            <person name="Zhao G."/>
            <person name="Gong Y."/>
            <person name="Li W."/>
            <person name="Zhang P."/>
        </authorList>
    </citation>
    <scope>NUCLEOTIDE SEQUENCE [LARGE SCALE GENOMIC DNA]</scope>
    <source>
        <strain evidence="13">DYQJB</strain>
        <tissue evidence="13">Leaf</tissue>
    </source>
</reference>
<dbReference type="FunFam" id="2.60.40.420:FF:000034">
    <property type="entry name" value="Cupredoxin superfamily protein"/>
    <property type="match status" value="1"/>
</dbReference>
<dbReference type="GO" id="GO:0046872">
    <property type="term" value="F:metal ion binding"/>
    <property type="evidence" value="ECO:0007669"/>
    <property type="project" value="UniProtKB-KW"/>
</dbReference>
<dbReference type="PANTHER" id="PTHR33021">
    <property type="entry name" value="BLUE COPPER PROTEIN"/>
    <property type="match status" value="1"/>
</dbReference>
<evidence type="ECO:0000256" key="2">
    <source>
        <dbReference type="ARBA" id="ARBA00022458"/>
    </source>
</evidence>
<keyword evidence="7" id="KW-1015">Disulfide bond</keyword>
<proteinExistence type="inferred from homology"/>
<dbReference type="GO" id="GO:0009877">
    <property type="term" value="P:nodulation"/>
    <property type="evidence" value="ECO:0007669"/>
    <property type="project" value="UniProtKB-KW"/>
</dbReference>
<dbReference type="EMBL" id="JBGMDY010000004">
    <property type="protein sequence ID" value="KAL2338151.1"/>
    <property type="molecule type" value="Genomic_DNA"/>
</dbReference>
<accession>A0ABD1MQR7</accession>
<evidence type="ECO:0000256" key="3">
    <source>
        <dbReference type="ARBA" id="ARBA00022723"/>
    </source>
</evidence>
<dbReference type="PROSITE" id="PS51485">
    <property type="entry name" value="PHYTOCYANIN"/>
    <property type="match status" value="1"/>
</dbReference>
<evidence type="ECO:0000256" key="5">
    <source>
        <dbReference type="ARBA" id="ARBA00023008"/>
    </source>
</evidence>
<comment type="caution">
    <text evidence="13">The sequence shown here is derived from an EMBL/GenBank/DDBJ whole genome shotgun (WGS) entry which is preliminary data.</text>
</comment>
<evidence type="ECO:0000313" key="14">
    <source>
        <dbReference type="Proteomes" id="UP001603857"/>
    </source>
</evidence>
<evidence type="ECO:0000256" key="11">
    <source>
        <dbReference type="SAM" id="SignalP"/>
    </source>
</evidence>
<evidence type="ECO:0000256" key="10">
    <source>
        <dbReference type="ARBA" id="ARBA00037626"/>
    </source>
</evidence>
<dbReference type="SUPFAM" id="SSF49503">
    <property type="entry name" value="Cupredoxins"/>
    <property type="match status" value="1"/>
</dbReference>
<keyword evidence="2" id="KW-0536">Nodulation</keyword>
<evidence type="ECO:0000256" key="9">
    <source>
        <dbReference type="ARBA" id="ARBA00035011"/>
    </source>
</evidence>
<name>A0ABD1MQR7_9FABA</name>
<keyword evidence="6" id="KW-0472">Membrane</keyword>
<comment type="subcellular location">
    <subcellularLocation>
        <location evidence="1">Endomembrane system</location>
    </subcellularLocation>
</comment>
<protein>
    <recommendedName>
        <fullName evidence="12">Phytocyanin domain-containing protein</fullName>
    </recommendedName>
</protein>